<evidence type="ECO:0000256" key="13">
    <source>
        <dbReference type="ARBA" id="ARBA00023268"/>
    </source>
</evidence>
<evidence type="ECO:0000256" key="2">
    <source>
        <dbReference type="ARBA" id="ARBA00000909"/>
    </source>
</evidence>
<feature type="binding site" evidence="18">
    <location>
        <begin position="131"/>
        <end position="137"/>
    </location>
    <ligand>
        <name>(6S)-NADPHX</name>
        <dbReference type="ChEBI" id="CHEBI:64076"/>
    </ligand>
</feature>
<feature type="binding site" evidence="18">
    <location>
        <position position="59"/>
    </location>
    <ligand>
        <name>K(+)</name>
        <dbReference type="ChEBI" id="CHEBI:29103"/>
    </ligand>
</feature>
<comment type="function">
    <text evidence="17">Catalyzes the dehydration of the S-form of NAD(P)HX at the expense of ADP, which is converted to AMP. Together with NAD(P)HX epimerase, which catalyzes the epimerization of the S- and R-forms, the enzyme allows the repair of both epimers of NAD(P)HX, a damaged form of NAD(P)H that is a result of enzymatic or heat-dependent hydration.</text>
</comment>
<evidence type="ECO:0000256" key="8">
    <source>
        <dbReference type="ARBA" id="ARBA00022857"/>
    </source>
</evidence>
<evidence type="ECO:0000256" key="4">
    <source>
        <dbReference type="ARBA" id="ARBA00009524"/>
    </source>
</evidence>
<feature type="binding site" evidence="17">
    <location>
        <position position="263"/>
    </location>
    <ligand>
        <name>(6S)-NADPHX</name>
        <dbReference type="ChEBI" id="CHEBI:64076"/>
    </ligand>
</feature>
<comment type="similarity">
    <text evidence="18">Belongs to the NnrE/AIBP family.</text>
</comment>
<evidence type="ECO:0000256" key="3">
    <source>
        <dbReference type="ARBA" id="ARBA00006001"/>
    </source>
</evidence>
<dbReference type="Pfam" id="PF01256">
    <property type="entry name" value="Carb_kinase"/>
    <property type="match status" value="1"/>
</dbReference>
<organism evidence="22 23">
    <name type="scientific">Jejudonia soesokkakensis</name>
    <dbReference type="NCBI Taxonomy" id="1323432"/>
    <lineage>
        <taxon>Bacteria</taxon>
        <taxon>Pseudomonadati</taxon>
        <taxon>Bacteroidota</taxon>
        <taxon>Flavobacteriia</taxon>
        <taxon>Flavobacteriales</taxon>
        <taxon>Flavobacteriaceae</taxon>
        <taxon>Jejudonia</taxon>
    </lineage>
</organism>
<feature type="domain" description="YjeF N-terminal" evidence="21">
    <location>
        <begin position="9"/>
        <end position="218"/>
    </location>
</feature>
<dbReference type="SUPFAM" id="SSF53613">
    <property type="entry name" value="Ribokinase-like"/>
    <property type="match status" value="1"/>
</dbReference>
<evidence type="ECO:0000256" key="11">
    <source>
        <dbReference type="ARBA" id="ARBA00023235"/>
    </source>
</evidence>
<dbReference type="InterPro" id="IPR000631">
    <property type="entry name" value="CARKD"/>
</dbReference>
<comment type="catalytic activity">
    <reaction evidence="2 18 19">
        <text>(6R)-NADPHX = (6S)-NADPHX</text>
        <dbReference type="Rhea" id="RHEA:32227"/>
        <dbReference type="ChEBI" id="CHEBI:64076"/>
        <dbReference type="ChEBI" id="CHEBI:64077"/>
        <dbReference type="EC" id="5.1.99.6"/>
    </reaction>
</comment>
<dbReference type="HAMAP" id="MF_01965">
    <property type="entry name" value="NADHX_dehydratase"/>
    <property type="match status" value="1"/>
</dbReference>
<evidence type="ECO:0000256" key="16">
    <source>
        <dbReference type="ARBA" id="ARBA00049209"/>
    </source>
</evidence>
<dbReference type="SUPFAM" id="SSF64153">
    <property type="entry name" value="YjeF N-terminal domain-like"/>
    <property type="match status" value="1"/>
</dbReference>
<comment type="caution">
    <text evidence="18">Lacks conserved residue(s) required for the propagation of feature annotation.</text>
</comment>
<comment type="cofactor">
    <cofactor evidence="18 19">
        <name>K(+)</name>
        <dbReference type="ChEBI" id="CHEBI:29103"/>
    </cofactor>
    <text evidence="18 19">Binds 1 potassium ion per subunit.</text>
</comment>
<feature type="binding site" evidence="18">
    <location>
        <begin position="58"/>
        <end position="62"/>
    </location>
    <ligand>
        <name>(6S)-NADPHX</name>
        <dbReference type="ChEBI" id="CHEBI:64076"/>
    </ligand>
</feature>
<comment type="subunit">
    <text evidence="17">Homotetramer.</text>
</comment>
<dbReference type="InterPro" id="IPR036652">
    <property type="entry name" value="YjeF_N_dom_sf"/>
</dbReference>
<evidence type="ECO:0000313" key="22">
    <source>
        <dbReference type="EMBL" id="MFC7357304.1"/>
    </source>
</evidence>
<dbReference type="Gene3D" id="3.40.1190.20">
    <property type="match status" value="1"/>
</dbReference>
<evidence type="ECO:0000256" key="1">
    <source>
        <dbReference type="ARBA" id="ARBA00000013"/>
    </source>
</evidence>
<dbReference type="Gene3D" id="3.40.50.10260">
    <property type="entry name" value="YjeF N-terminal domain"/>
    <property type="match status" value="1"/>
</dbReference>
<comment type="similarity">
    <text evidence="4 19">In the C-terminal section; belongs to the NnrD/CARKD family.</text>
</comment>
<comment type="similarity">
    <text evidence="17">Belongs to the NnrD/CARKD family.</text>
</comment>
<comment type="catalytic activity">
    <reaction evidence="15 17 19">
        <text>(6S)-NADHX + ADP = AMP + phosphate + NADH + H(+)</text>
        <dbReference type="Rhea" id="RHEA:32223"/>
        <dbReference type="ChEBI" id="CHEBI:15378"/>
        <dbReference type="ChEBI" id="CHEBI:43474"/>
        <dbReference type="ChEBI" id="CHEBI:57945"/>
        <dbReference type="ChEBI" id="CHEBI:64074"/>
        <dbReference type="ChEBI" id="CHEBI:456215"/>
        <dbReference type="ChEBI" id="CHEBI:456216"/>
        <dbReference type="EC" id="4.2.1.136"/>
    </reaction>
</comment>
<dbReference type="Proteomes" id="UP001596415">
    <property type="component" value="Unassembled WGS sequence"/>
</dbReference>
<dbReference type="PANTHER" id="PTHR12592">
    <property type="entry name" value="ATP-DEPENDENT (S)-NAD(P)H-HYDRATE DEHYDRATASE FAMILY MEMBER"/>
    <property type="match status" value="1"/>
</dbReference>
<dbReference type="PIRSF" id="PIRSF017184">
    <property type="entry name" value="Nnr"/>
    <property type="match status" value="1"/>
</dbReference>
<feature type="binding site" evidence="17">
    <location>
        <position position="326"/>
    </location>
    <ligand>
        <name>(6S)-NADPHX</name>
        <dbReference type="ChEBI" id="CHEBI:64076"/>
    </ligand>
</feature>
<dbReference type="NCBIfam" id="TIGR00196">
    <property type="entry name" value="yjeF_cterm"/>
    <property type="match status" value="1"/>
</dbReference>
<evidence type="ECO:0000256" key="17">
    <source>
        <dbReference type="HAMAP-Rule" id="MF_01965"/>
    </source>
</evidence>
<evidence type="ECO:0000256" key="14">
    <source>
        <dbReference type="ARBA" id="ARBA00025153"/>
    </source>
</evidence>
<dbReference type="HAMAP" id="MF_01966">
    <property type="entry name" value="NADHX_epimerase"/>
    <property type="match status" value="1"/>
</dbReference>
<evidence type="ECO:0000256" key="5">
    <source>
        <dbReference type="ARBA" id="ARBA00022723"/>
    </source>
</evidence>
<feature type="binding site" evidence="17">
    <location>
        <position position="441"/>
    </location>
    <ligand>
        <name>(6S)-NADPHX</name>
        <dbReference type="ChEBI" id="CHEBI:64076"/>
    </ligand>
</feature>
<evidence type="ECO:0000256" key="9">
    <source>
        <dbReference type="ARBA" id="ARBA00022958"/>
    </source>
</evidence>
<dbReference type="NCBIfam" id="TIGR00197">
    <property type="entry name" value="yjeF_nterm"/>
    <property type="match status" value="1"/>
</dbReference>
<evidence type="ECO:0000256" key="12">
    <source>
        <dbReference type="ARBA" id="ARBA00023239"/>
    </source>
</evidence>
<evidence type="ECO:0000313" key="23">
    <source>
        <dbReference type="Proteomes" id="UP001596415"/>
    </source>
</evidence>
<evidence type="ECO:0000256" key="18">
    <source>
        <dbReference type="HAMAP-Rule" id="MF_01966"/>
    </source>
</evidence>
<keyword evidence="13" id="KW-0511">Multifunctional enzyme</keyword>
<dbReference type="InterPro" id="IPR004443">
    <property type="entry name" value="YjeF_N_dom"/>
</dbReference>
<evidence type="ECO:0000256" key="7">
    <source>
        <dbReference type="ARBA" id="ARBA00022840"/>
    </source>
</evidence>
<keyword evidence="23" id="KW-1185">Reference proteome</keyword>
<comment type="catalytic activity">
    <reaction evidence="16 17 19">
        <text>(6S)-NADPHX + ADP = AMP + phosphate + NADPH + H(+)</text>
        <dbReference type="Rhea" id="RHEA:32235"/>
        <dbReference type="ChEBI" id="CHEBI:15378"/>
        <dbReference type="ChEBI" id="CHEBI:43474"/>
        <dbReference type="ChEBI" id="CHEBI:57783"/>
        <dbReference type="ChEBI" id="CHEBI:64076"/>
        <dbReference type="ChEBI" id="CHEBI:456215"/>
        <dbReference type="ChEBI" id="CHEBI:456216"/>
        <dbReference type="EC" id="4.2.1.136"/>
    </reaction>
</comment>
<keyword evidence="9 18" id="KW-0630">Potassium</keyword>
<comment type="function">
    <text evidence="14 19">Bifunctional enzyme that catalyzes the epimerization of the S- and R-forms of NAD(P)HX and the dehydration of the S-form of NAD(P)HX at the expense of ADP, which is converted to AMP. This allows the repair of both epimers of NAD(P)HX, a damaged form of NAD(P)H that is a result of enzymatic or heat-dependent hydration.</text>
</comment>
<reference evidence="23" key="1">
    <citation type="journal article" date="2019" name="Int. J. Syst. Evol. Microbiol.">
        <title>The Global Catalogue of Microorganisms (GCM) 10K type strain sequencing project: providing services to taxonomists for standard genome sequencing and annotation.</title>
        <authorList>
            <consortium name="The Broad Institute Genomics Platform"/>
            <consortium name="The Broad Institute Genome Sequencing Center for Infectious Disease"/>
            <person name="Wu L."/>
            <person name="Ma J."/>
        </authorList>
    </citation>
    <scope>NUCLEOTIDE SEQUENCE [LARGE SCALE GENOMIC DNA]</scope>
    <source>
        <strain evidence="23">CGMCC 1.16306</strain>
    </source>
</reference>
<keyword evidence="10 17" id="KW-0520">NAD</keyword>
<feature type="domain" description="YjeF C-terminal" evidence="20">
    <location>
        <begin position="228"/>
        <end position="500"/>
    </location>
</feature>
<dbReference type="InterPro" id="IPR017953">
    <property type="entry name" value="Carbohydrate_kinase_pred_CS"/>
</dbReference>
<evidence type="ECO:0000256" key="19">
    <source>
        <dbReference type="PIRNR" id="PIRNR017184"/>
    </source>
</evidence>
<feature type="binding site" evidence="17">
    <location>
        <position position="377"/>
    </location>
    <ligand>
        <name>(6S)-NADPHX</name>
        <dbReference type="ChEBI" id="CHEBI:64076"/>
    </ligand>
</feature>
<protein>
    <recommendedName>
        <fullName evidence="19">Bifunctional NAD(P)H-hydrate repair enzyme</fullName>
    </recommendedName>
    <alternativeName>
        <fullName evidence="19">Nicotinamide nucleotide repair protein</fullName>
    </alternativeName>
    <domain>
        <recommendedName>
            <fullName evidence="19">ADP-dependent (S)-NAD(P)H-hydrate dehydratase</fullName>
            <ecNumber evidence="19">4.2.1.136</ecNumber>
        </recommendedName>
        <alternativeName>
            <fullName evidence="19">ADP-dependent NAD(P)HX dehydratase</fullName>
        </alternativeName>
    </domain>
    <domain>
        <recommendedName>
            <fullName evidence="19">NAD(P)H-hydrate epimerase</fullName>
            <ecNumber evidence="19">5.1.99.6</ecNumber>
        </recommendedName>
    </domain>
</protein>
<dbReference type="EC" id="4.2.1.136" evidence="19"/>
<comment type="catalytic activity">
    <reaction evidence="1 18 19">
        <text>(6R)-NADHX = (6S)-NADHX</text>
        <dbReference type="Rhea" id="RHEA:32215"/>
        <dbReference type="ChEBI" id="CHEBI:64074"/>
        <dbReference type="ChEBI" id="CHEBI:64075"/>
        <dbReference type="EC" id="5.1.99.6"/>
    </reaction>
</comment>
<proteinExistence type="inferred from homology"/>
<gene>
    <name evidence="18" type="primary">nnrE</name>
    <name evidence="17" type="synonym">nnrD</name>
    <name evidence="22" type="ORF">ACFQO1_06370</name>
</gene>
<keyword evidence="5 18" id="KW-0479">Metal-binding</keyword>
<keyword evidence="7 17" id="KW-0067">ATP-binding</keyword>
<dbReference type="InterPro" id="IPR030677">
    <property type="entry name" value="Nnr"/>
</dbReference>
<dbReference type="EC" id="5.1.99.6" evidence="19"/>
<dbReference type="RefSeq" id="WP_380217150.1">
    <property type="nucleotide sequence ID" value="NZ_JBHTBN010000002.1"/>
</dbReference>
<dbReference type="Pfam" id="PF03853">
    <property type="entry name" value="YjeF_N"/>
    <property type="match status" value="1"/>
</dbReference>
<evidence type="ECO:0000256" key="10">
    <source>
        <dbReference type="ARBA" id="ARBA00023027"/>
    </source>
</evidence>
<comment type="caution">
    <text evidence="22">The sequence shown here is derived from an EMBL/GenBank/DDBJ whole genome shotgun (WGS) entry which is preliminary data.</text>
</comment>
<feature type="binding site" evidence="18">
    <location>
        <position position="127"/>
    </location>
    <ligand>
        <name>K(+)</name>
        <dbReference type="ChEBI" id="CHEBI:29103"/>
    </ligand>
</feature>
<dbReference type="CDD" id="cd01171">
    <property type="entry name" value="YXKO-related"/>
    <property type="match status" value="1"/>
</dbReference>
<dbReference type="InterPro" id="IPR029056">
    <property type="entry name" value="Ribokinase-like"/>
</dbReference>
<comment type="cofactor">
    <cofactor evidence="17">
        <name>Mg(2+)</name>
        <dbReference type="ChEBI" id="CHEBI:18420"/>
    </cofactor>
</comment>
<name>A0ABW2MVB2_9FLAO</name>
<evidence type="ECO:0000256" key="15">
    <source>
        <dbReference type="ARBA" id="ARBA00048238"/>
    </source>
</evidence>
<evidence type="ECO:0000259" key="21">
    <source>
        <dbReference type="PROSITE" id="PS51385"/>
    </source>
</evidence>
<keyword evidence="12 17" id="KW-0456">Lyase</keyword>
<dbReference type="PROSITE" id="PS01050">
    <property type="entry name" value="YJEF_C_2"/>
    <property type="match status" value="1"/>
</dbReference>
<sequence length="511" mass="56290">MKIFSAAQLHKADEATTKKHNITQLELMEHAGTQIFNWLHQRMQGAQVPIHIFCGIGNNGGDGLVVGRKLMEAGYNVEMYVANFTDKRSKCFLINYDRVKSSTKKWPKLMMSAEDFPEINPEDILIDALFGIGLNRPPEGWVKKLIQYLNEQKSFKLSIDIPSGLYPDQALEDAEAVIKANHTLTFQSPKLAFFLPETGKFVPYYEVIDIGLDAEYLQKTESIAQLISKQEVQQFYKQREKFSHKGMYGHALIVAGSYGKIGASVLSARAALRSGAGLVTAFVPECGYEVLQASIPEVMVLTDTEDDLITDISYDFEPSVIGVGPGIGTKKETVTALKKLFSETKVPFVIDADALNCIAENESVMKVLPKNSILTPHPGELKRLIGDWTDDYDKLEKTKKFSEEKEVIVLIKGAHSIAVVGKQLYINNTGNPGMATGGSGDVLTGMITGLVAQGYDALLATLFGTYLHGRAGNMVAETKGFEALIASDIIEYIGDAYLDLFAQPEQEPQQQ</sequence>
<evidence type="ECO:0000259" key="20">
    <source>
        <dbReference type="PROSITE" id="PS51383"/>
    </source>
</evidence>
<keyword evidence="11 18" id="KW-0413">Isomerase</keyword>
<keyword evidence="6 17" id="KW-0547">Nucleotide-binding</keyword>
<accession>A0ABW2MVB2</accession>
<keyword evidence="8 17" id="KW-0521">NADP</keyword>
<dbReference type="PANTHER" id="PTHR12592:SF0">
    <property type="entry name" value="ATP-DEPENDENT (S)-NAD(P)H-HYDRATE DEHYDRATASE"/>
    <property type="match status" value="1"/>
</dbReference>
<feature type="binding site" evidence="18">
    <location>
        <position position="163"/>
    </location>
    <ligand>
        <name>K(+)</name>
        <dbReference type="ChEBI" id="CHEBI:29103"/>
    </ligand>
</feature>
<comment type="function">
    <text evidence="18">Catalyzes the epimerization of the S- and R-forms of NAD(P)HX, a damaged form of NAD(P)H that is a result of enzymatic or heat-dependent hydration. This is a prerequisite for the S-specific NAD(P)H-hydrate dehydratase to allow the repair of both epimers of NAD(P)HX.</text>
</comment>
<evidence type="ECO:0000256" key="6">
    <source>
        <dbReference type="ARBA" id="ARBA00022741"/>
    </source>
</evidence>
<dbReference type="EMBL" id="JBHTBN010000002">
    <property type="protein sequence ID" value="MFC7357304.1"/>
    <property type="molecule type" value="Genomic_DNA"/>
</dbReference>
<comment type="similarity">
    <text evidence="3 19">In the N-terminal section; belongs to the NnrE/AIBP family.</text>
</comment>
<feature type="binding site" evidence="17">
    <location>
        <position position="440"/>
    </location>
    <ligand>
        <name>AMP</name>
        <dbReference type="ChEBI" id="CHEBI:456215"/>
    </ligand>
</feature>
<feature type="binding site" evidence="18">
    <location>
        <position position="160"/>
    </location>
    <ligand>
        <name>(6S)-NADPHX</name>
        <dbReference type="ChEBI" id="CHEBI:64076"/>
    </ligand>
</feature>
<feature type="binding site" evidence="17">
    <location>
        <begin position="412"/>
        <end position="416"/>
    </location>
    <ligand>
        <name>AMP</name>
        <dbReference type="ChEBI" id="CHEBI:456215"/>
    </ligand>
</feature>
<dbReference type="PROSITE" id="PS51385">
    <property type="entry name" value="YJEF_N"/>
    <property type="match status" value="1"/>
</dbReference>
<dbReference type="PROSITE" id="PS51383">
    <property type="entry name" value="YJEF_C_3"/>
    <property type="match status" value="1"/>
</dbReference>